<evidence type="ECO:0000259" key="2">
    <source>
        <dbReference type="PROSITE" id="PS50943"/>
    </source>
</evidence>
<dbReference type="Gene3D" id="1.10.260.40">
    <property type="entry name" value="lambda repressor-like DNA-binding domains"/>
    <property type="match status" value="1"/>
</dbReference>
<comment type="caution">
    <text evidence="3">The sequence shown here is derived from an EMBL/GenBank/DDBJ whole genome shotgun (WGS) entry which is preliminary data.</text>
</comment>
<dbReference type="EMBL" id="JACRTD010000010">
    <property type="protein sequence ID" value="MBC8586351.1"/>
    <property type="molecule type" value="Genomic_DNA"/>
</dbReference>
<dbReference type="SUPFAM" id="SSF47413">
    <property type="entry name" value="lambda repressor-like DNA-binding domains"/>
    <property type="match status" value="1"/>
</dbReference>
<dbReference type="SMART" id="SM00530">
    <property type="entry name" value="HTH_XRE"/>
    <property type="match status" value="1"/>
</dbReference>
<sequence>MNADFPRVLTLLRKERGISQKHAASQLGISQALLSHYEKGIRECGLDFLIRCADFYGVSCDYMLGRSPDRTGSKLTVEDIPEPDTMGKENVFKSGVLPVLNKKLIANSLNILYDLLAKSGCKSLVGEVSSFLMLAVYRMFRLVYSANSKNQSAMFTIPEGVSQQYSDAAMQICAANAASIAMGEPVHDLDAIVNIDKLSVTTEMLSEEYPLFASSLLNLIQNSESRISFPAKVGRGK</sequence>
<accession>A0A926IIH0</accession>
<dbReference type="RefSeq" id="WP_262396073.1">
    <property type="nucleotide sequence ID" value="NZ_JACRTD010000010.1"/>
</dbReference>
<protein>
    <submittedName>
        <fullName evidence="3">Helix-turn-helix domain-containing protein</fullName>
    </submittedName>
</protein>
<evidence type="ECO:0000313" key="3">
    <source>
        <dbReference type="EMBL" id="MBC8586351.1"/>
    </source>
</evidence>
<dbReference type="CDD" id="cd00093">
    <property type="entry name" value="HTH_XRE"/>
    <property type="match status" value="1"/>
</dbReference>
<name>A0A926IIH0_9FIRM</name>
<gene>
    <name evidence="3" type="ORF">H8705_12250</name>
</gene>
<dbReference type="InterPro" id="IPR001387">
    <property type="entry name" value="Cro/C1-type_HTH"/>
</dbReference>
<evidence type="ECO:0000313" key="4">
    <source>
        <dbReference type="Proteomes" id="UP000623678"/>
    </source>
</evidence>
<organism evidence="3 4">
    <name type="scientific">Youxingia wuxianensis</name>
    <dbReference type="NCBI Taxonomy" id="2763678"/>
    <lineage>
        <taxon>Bacteria</taxon>
        <taxon>Bacillati</taxon>
        <taxon>Bacillota</taxon>
        <taxon>Clostridia</taxon>
        <taxon>Eubacteriales</taxon>
        <taxon>Oscillospiraceae</taxon>
        <taxon>Youxingia</taxon>
    </lineage>
</organism>
<dbReference type="PANTHER" id="PTHR46558:SF11">
    <property type="entry name" value="HTH-TYPE TRANSCRIPTIONAL REGULATOR XRE"/>
    <property type="match status" value="1"/>
</dbReference>
<dbReference type="PANTHER" id="PTHR46558">
    <property type="entry name" value="TRACRIPTIONAL REGULATORY PROTEIN-RELATED-RELATED"/>
    <property type="match status" value="1"/>
</dbReference>
<dbReference type="InterPro" id="IPR010982">
    <property type="entry name" value="Lambda_DNA-bd_dom_sf"/>
</dbReference>
<dbReference type="GO" id="GO:0003677">
    <property type="term" value="F:DNA binding"/>
    <property type="evidence" value="ECO:0007669"/>
    <property type="project" value="UniProtKB-KW"/>
</dbReference>
<keyword evidence="1" id="KW-0238">DNA-binding</keyword>
<proteinExistence type="predicted"/>
<feature type="domain" description="HTH cro/C1-type" evidence="2">
    <location>
        <begin position="9"/>
        <end position="63"/>
    </location>
</feature>
<evidence type="ECO:0000256" key="1">
    <source>
        <dbReference type="ARBA" id="ARBA00023125"/>
    </source>
</evidence>
<reference evidence="3" key="1">
    <citation type="submission" date="2020-08" db="EMBL/GenBank/DDBJ databases">
        <title>Genome public.</title>
        <authorList>
            <person name="Liu C."/>
            <person name="Sun Q."/>
        </authorList>
    </citation>
    <scope>NUCLEOTIDE SEQUENCE</scope>
    <source>
        <strain evidence="3">NSJ-64</strain>
    </source>
</reference>
<dbReference type="PROSITE" id="PS50943">
    <property type="entry name" value="HTH_CROC1"/>
    <property type="match status" value="1"/>
</dbReference>
<keyword evidence="4" id="KW-1185">Reference proteome</keyword>
<dbReference type="Pfam" id="PF01381">
    <property type="entry name" value="HTH_3"/>
    <property type="match status" value="1"/>
</dbReference>
<dbReference type="Proteomes" id="UP000623678">
    <property type="component" value="Unassembled WGS sequence"/>
</dbReference>
<dbReference type="AlphaFoldDB" id="A0A926IIH0"/>